<name>A0AAD7GY12_MYCRO</name>
<protein>
    <recommendedName>
        <fullName evidence="3">Protein kinase domain-containing protein</fullName>
    </recommendedName>
</protein>
<comment type="caution">
    <text evidence="1">The sequence shown here is derived from an EMBL/GenBank/DDBJ whole genome shotgun (WGS) entry which is preliminary data.</text>
</comment>
<proteinExistence type="predicted"/>
<reference evidence="1" key="1">
    <citation type="submission" date="2023-03" db="EMBL/GenBank/DDBJ databases">
        <title>Massive genome expansion in bonnet fungi (Mycena s.s.) driven by repeated elements and novel gene families across ecological guilds.</title>
        <authorList>
            <consortium name="Lawrence Berkeley National Laboratory"/>
            <person name="Harder C.B."/>
            <person name="Miyauchi S."/>
            <person name="Viragh M."/>
            <person name="Kuo A."/>
            <person name="Thoen E."/>
            <person name="Andreopoulos B."/>
            <person name="Lu D."/>
            <person name="Skrede I."/>
            <person name="Drula E."/>
            <person name="Henrissat B."/>
            <person name="Morin E."/>
            <person name="Kohler A."/>
            <person name="Barry K."/>
            <person name="LaButti K."/>
            <person name="Morin E."/>
            <person name="Salamov A."/>
            <person name="Lipzen A."/>
            <person name="Mereny Z."/>
            <person name="Hegedus B."/>
            <person name="Baldrian P."/>
            <person name="Stursova M."/>
            <person name="Weitz H."/>
            <person name="Taylor A."/>
            <person name="Grigoriev I.V."/>
            <person name="Nagy L.G."/>
            <person name="Martin F."/>
            <person name="Kauserud H."/>
        </authorList>
    </citation>
    <scope>NUCLEOTIDE SEQUENCE</scope>
    <source>
        <strain evidence="1">CBHHK067</strain>
    </source>
</reference>
<dbReference type="Proteomes" id="UP001221757">
    <property type="component" value="Unassembled WGS sequence"/>
</dbReference>
<evidence type="ECO:0000313" key="1">
    <source>
        <dbReference type="EMBL" id="KAJ7707766.1"/>
    </source>
</evidence>
<dbReference type="AlphaFoldDB" id="A0AAD7GY12"/>
<dbReference type="Gene3D" id="1.10.510.10">
    <property type="entry name" value="Transferase(Phosphotransferase) domain 1"/>
    <property type="match status" value="1"/>
</dbReference>
<dbReference type="EMBL" id="JARKIE010000005">
    <property type="protein sequence ID" value="KAJ7707766.1"/>
    <property type="molecule type" value="Genomic_DNA"/>
</dbReference>
<dbReference type="InterPro" id="IPR011009">
    <property type="entry name" value="Kinase-like_dom_sf"/>
</dbReference>
<gene>
    <name evidence="1" type="ORF">B0H17DRAFT_1033911</name>
</gene>
<accession>A0AAD7GY12</accession>
<dbReference type="SUPFAM" id="SSF56112">
    <property type="entry name" value="Protein kinase-like (PK-like)"/>
    <property type="match status" value="1"/>
</dbReference>
<organism evidence="1 2">
    <name type="scientific">Mycena rosella</name>
    <name type="common">Pink bonnet</name>
    <name type="synonym">Agaricus rosellus</name>
    <dbReference type="NCBI Taxonomy" id="1033263"/>
    <lineage>
        <taxon>Eukaryota</taxon>
        <taxon>Fungi</taxon>
        <taxon>Dikarya</taxon>
        <taxon>Basidiomycota</taxon>
        <taxon>Agaricomycotina</taxon>
        <taxon>Agaricomycetes</taxon>
        <taxon>Agaricomycetidae</taxon>
        <taxon>Agaricales</taxon>
        <taxon>Marasmiineae</taxon>
        <taxon>Mycenaceae</taxon>
        <taxon>Mycena</taxon>
    </lineage>
</organism>
<evidence type="ECO:0008006" key="3">
    <source>
        <dbReference type="Google" id="ProtNLM"/>
    </source>
</evidence>
<sequence length="592" mass="66261">MQHQYGYRAIYCSPDGLNDIRWSVKLALTDYLGVELREQAVIGVPRDVQLVYYKLNGFPREPRGSLRERLLQSLTELVETQLDDDDLVSDIWPNGPIFPHDIHIAVVHPAVAQNLRAIAALPVALRTRYPAIQARKQTIDGLGEIPSPSTCAKDPVRLYKHRATLAGRPLGRCGPPTSLYDPHLAGLTDALRNGAESVQHPTPTMLDLAREFASICLDFFPTESERERALRGIIDNLFPGAKWQFKTPTSQSEALWKSQVFEMKKERGNGGDPKAQAIAYYEKIVGDRNDPQSIARFREWSRLPMVLLSLASTQFDVSCAVYTDVAHVDQLVSINLHDGIDLDEQVLLLDRLDSRPAPLSLESSALHLPNPTSAAHPFLPLTETLDLRILYKVSRLNGLAVAPDNLSDWQENTRHTVFAALGGGIEGIPKDAEVIVKFVRRYNLEAHRILADLGLAPALYHSCFVRGGLRMVVMERIEGTMANWWPKDHQVDLLPRAVYDDMSKAIHALHARDIVFGDLRFRNIIVCGGDKEKVRAVLVDFDWASKDEEGRYPATLSKLSVWAPEVHCYGPMTKNDDTHLLHSLEQVCLPAV</sequence>
<evidence type="ECO:0000313" key="2">
    <source>
        <dbReference type="Proteomes" id="UP001221757"/>
    </source>
</evidence>
<keyword evidence="2" id="KW-1185">Reference proteome</keyword>